<evidence type="ECO:0000313" key="1">
    <source>
        <dbReference type="EMBL" id="POW20060.1"/>
    </source>
</evidence>
<gene>
    <name evidence="1" type="ORF">PSHT_03967</name>
</gene>
<dbReference type="VEuPathDB" id="FungiDB:PSHT_03967"/>
<dbReference type="EMBL" id="PKSM01000039">
    <property type="protein sequence ID" value="POW20060.1"/>
    <property type="molecule type" value="Genomic_DNA"/>
</dbReference>
<comment type="caution">
    <text evidence="1">The sequence shown here is derived from an EMBL/GenBank/DDBJ whole genome shotgun (WGS) entry which is preliminary data.</text>
</comment>
<reference evidence="2" key="3">
    <citation type="journal article" date="2018" name="Mol. Plant Microbe Interact.">
        <title>Genome sequence resources for the wheat stripe rust pathogen (Puccinia striiformis f. sp. tritici) and the barley stripe rust pathogen (Puccinia striiformis f. sp. hordei).</title>
        <authorList>
            <person name="Xia C."/>
            <person name="Wang M."/>
            <person name="Yin C."/>
            <person name="Cornejo O.E."/>
            <person name="Hulbert S.H."/>
            <person name="Chen X."/>
        </authorList>
    </citation>
    <scope>NUCLEOTIDE SEQUENCE [LARGE SCALE GENOMIC DNA]</scope>
    <source>
        <strain evidence="2">93TX-2</strain>
    </source>
</reference>
<reference evidence="2" key="2">
    <citation type="journal article" date="2018" name="BMC Genomics">
        <title>Genomic insights into host adaptation between the wheat stripe rust pathogen (Puccinia striiformis f. sp. tritici) and the barley stripe rust pathogen (Puccinia striiformis f. sp. hordei).</title>
        <authorList>
            <person name="Xia C."/>
            <person name="Wang M."/>
            <person name="Yin C."/>
            <person name="Cornejo O.E."/>
            <person name="Hulbert S.H."/>
            <person name="Chen X."/>
        </authorList>
    </citation>
    <scope>NUCLEOTIDE SEQUENCE [LARGE SCALE GENOMIC DNA]</scope>
    <source>
        <strain evidence="2">93TX-2</strain>
    </source>
</reference>
<reference evidence="1 2" key="1">
    <citation type="submission" date="2017-12" db="EMBL/GenBank/DDBJ databases">
        <title>Gene loss provides genomic basis for host adaptation in cereal stripe rust fungi.</title>
        <authorList>
            <person name="Xia C."/>
        </authorList>
    </citation>
    <scope>NUCLEOTIDE SEQUENCE [LARGE SCALE GENOMIC DNA]</scope>
    <source>
        <strain evidence="1 2">93TX-2</strain>
    </source>
</reference>
<protein>
    <submittedName>
        <fullName evidence="1">Uncharacterized protein</fullName>
    </submittedName>
</protein>
<organism evidence="1 2">
    <name type="scientific">Puccinia striiformis</name>
    <dbReference type="NCBI Taxonomy" id="27350"/>
    <lineage>
        <taxon>Eukaryota</taxon>
        <taxon>Fungi</taxon>
        <taxon>Dikarya</taxon>
        <taxon>Basidiomycota</taxon>
        <taxon>Pucciniomycotina</taxon>
        <taxon>Pucciniomycetes</taxon>
        <taxon>Pucciniales</taxon>
        <taxon>Pucciniaceae</taxon>
        <taxon>Puccinia</taxon>
    </lineage>
</organism>
<dbReference type="Proteomes" id="UP000238274">
    <property type="component" value="Unassembled WGS sequence"/>
</dbReference>
<dbReference type="AlphaFoldDB" id="A0A2S4WE52"/>
<evidence type="ECO:0000313" key="2">
    <source>
        <dbReference type="Proteomes" id="UP000238274"/>
    </source>
</evidence>
<sequence>MADFSTTTKEVGNYRHSYVDVYALDSQSKGDSVGVAKLDEYFSEFHRPRTWFCGQEPSTSIVRDWIG</sequence>
<name>A0A2S4WE52_9BASI</name>
<keyword evidence="2" id="KW-1185">Reference proteome</keyword>
<proteinExistence type="predicted"/>
<accession>A0A2S4WE52</accession>